<dbReference type="Proteomes" id="UP000293195">
    <property type="component" value="Unassembled WGS sequence"/>
</dbReference>
<dbReference type="EMBL" id="PDXF01000082">
    <property type="protein sequence ID" value="RYN90048.1"/>
    <property type="molecule type" value="Genomic_DNA"/>
</dbReference>
<accession>A0AB37W272</accession>
<evidence type="ECO:0000313" key="3">
    <source>
        <dbReference type="Proteomes" id="UP000292340"/>
    </source>
</evidence>
<dbReference type="EMBL" id="PDXB01000065">
    <property type="protein sequence ID" value="RYN16970.1"/>
    <property type="molecule type" value="Genomic_DNA"/>
</dbReference>
<dbReference type="AlphaFoldDB" id="A0AB37W272"/>
<sequence length="87" mass="10062">MRFVTNARAATNAVKSQTRAVSAASKIQAKAQPWRAFWPPRAEQFTDAEKEGMPWLTWRHDPAKPTDRPWRDWMLENQKTVARRGGL</sequence>
<name>A0AB37W272_9PLEO</name>
<evidence type="ECO:0000313" key="4">
    <source>
        <dbReference type="Proteomes" id="UP000293195"/>
    </source>
</evidence>
<protein>
    <submittedName>
        <fullName evidence="1">Uncharacterized protein</fullName>
    </submittedName>
</protein>
<dbReference type="Proteomes" id="UP000292340">
    <property type="component" value="Unassembled WGS sequence"/>
</dbReference>
<gene>
    <name evidence="1" type="ORF">AA0115_g12037</name>
    <name evidence="2" type="ORF">AA0119_g11277</name>
</gene>
<reference evidence="1" key="1">
    <citation type="submission" date="2017-10" db="EMBL/GenBank/DDBJ databases">
        <authorList>
            <person name="Armitage A.D."/>
            <person name="Barbara D.J."/>
            <person name="Woodhall J.W."/>
            <person name="Sreenivasaprasad S."/>
            <person name="Lane C.R."/>
            <person name="Clarkson J.P."/>
            <person name="Harrison R.J."/>
        </authorList>
    </citation>
    <scope>NUCLEOTIDE SEQUENCE</scope>
    <source>
        <strain evidence="1">FERA 1164</strain>
        <strain evidence="2">FERA 635</strain>
    </source>
</reference>
<reference evidence="1" key="2">
    <citation type="journal article" date="2019" name="bioRxiv">
        <title>Genomics, evolutionary history and diagnostics of the Alternaria alternata species group including apple and Asian pear pathotypes.</title>
        <authorList>
            <person name="Armitage A.D."/>
            <person name="Cockerton H.M."/>
            <person name="Sreenivasaprasad S."/>
            <person name="Woodhall J.W."/>
            <person name="Lane C.R."/>
            <person name="Harrison R.J."/>
            <person name="Clarkson J.P."/>
        </authorList>
    </citation>
    <scope>NUCLEOTIDE SEQUENCE</scope>
    <source>
        <strain evidence="1">FERA 1164</strain>
        <strain evidence="2">FERA 635</strain>
    </source>
</reference>
<evidence type="ECO:0000313" key="2">
    <source>
        <dbReference type="EMBL" id="RYN90048.1"/>
    </source>
</evidence>
<organism evidence="1 3">
    <name type="scientific">Alternaria tenuissima</name>
    <dbReference type="NCBI Taxonomy" id="119927"/>
    <lineage>
        <taxon>Eukaryota</taxon>
        <taxon>Fungi</taxon>
        <taxon>Dikarya</taxon>
        <taxon>Ascomycota</taxon>
        <taxon>Pezizomycotina</taxon>
        <taxon>Dothideomycetes</taxon>
        <taxon>Pleosporomycetidae</taxon>
        <taxon>Pleosporales</taxon>
        <taxon>Pleosporineae</taxon>
        <taxon>Pleosporaceae</taxon>
        <taxon>Alternaria</taxon>
        <taxon>Alternaria sect. Alternaria</taxon>
        <taxon>Alternaria alternata complex</taxon>
    </lineage>
</organism>
<comment type="caution">
    <text evidence="1">The sequence shown here is derived from an EMBL/GenBank/DDBJ whole genome shotgun (WGS) entry which is preliminary data.</text>
</comment>
<keyword evidence="4" id="KW-1185">Reference proteome</keyword>
<evidence type="ECO:0000313" key="1">
    <source>
        <dbReference type="EMBL" id="RYN16970.1"/>
    </source>
</evidence>
<proteinExistence type="predicted"/>